<comment type="subcellular location">
    <subcellularLocation>
        <location evidence="1">Cell membrane</location>
        <topology evidence="1">Peripheral membrane protein</topology>
    </subcellularLocation>
</comment>
<feature type="domain" description="ABC transporter" evidence="7">
    <location>
        <begin position="40"/>
        <end position="270"/>
    </location>
</feature>
<dbReference type="AlphaFoldDB" id="A0A1C3N8T6"/>
<dbReference type="SMART" id="SM00382">
    <property type="entry name" value="AAA"/>
    <property type="match status" value="1"/>
</dbReference>
<name>A0A1C3N8T6_9ACTN</name>
<organism evidence="8 9">
    <name type="scientific">Micromonospora krabiensis</name>
    <dbReference type="NCBI Taxonomy" id="307121"/>
    <lineage>
        <taxon>Bacteria</taxon>
        <taxon>Bacillati</taxon>
        <taxon>Actinomycetota</taxon>
        <taxon>Actinomycetes</taxon>
        <taxon>Micromonosporales</taxon>
        <taxon>Micromonosporaceae</taxon>
        <taxon>Micromonospora</taxon>
    </lineage>
</organism>
<evidence type="ECO:0000259" key="7">
    <source>
        <dbReference type="PROSITE" id="PS50893"/>
    </source>
</evidence>
<evidence type="ECO:0000256" key="3">
    <source>
        <dbReference type="ARBA" id="ARBA00022741"/>
    </source>
</evidence>
<evidence type="ECO:0000256" key="5">
    <source>
        <dbReference type="ARBA" id="ARBA00023251"/>
    </source>
</evidence>
<proteinExistence type="predicted"/>
<evidence type="ECO:0000313" key="8">
    <source>
        <dbReference type="EMBL" id="SBV28988.1"/>
    </source>
</evidence>
<keyword evidence="5" id="KW-0046">Antibiotic resistance</keyword>
<dbReference type="GO" id="GO:0005886">
    <property type="term" value="C:plasma membrane"/>
    <property type="evidence" value="ECO:0007669"/>
    <property type="project" value="UniProtKB-SubCell"/>
</dbReference>
<dbReference type="Gene3D" id="3.40.50.300">
    <property type="entry name" value="P-loop containing nucleotide triphosphate hydrolases"/>
    <property type="match status" value="1"/>
</dbReference>
<dbReference type="Pfam" id="PF00005">
    <property type="entry name" value="ABC_tran"/>
    <property type="match status" value="1"/>
</dbReference>
<keyword evidence="2" id="KW-0813">Transport</keyword>
<protein>
    <submittedName>
        <fullName evidence="8">ABC-2 type transport system ATP-binding protein</fullName>
    </submittedName>
</protein>
<dbReference type="SUPFAM" id="SSF52540">
    <property type="entry name" value="P-loop containing nucleoside triphosphate hydrolases"/>
    <property type="match status" value="1"/>
</dbReference>
<evidence type="ECO:0000256" key="2">
    <source>
        <dbReference type="ARBA" id="ARBA00022448"/>
    </source>
</evidence>
<keyword evidence="9" id="KW-1185">Reference proteome</keyword>
<dbReference type="CDD" id="cd03230">
    <property type="entry name" value="ABC_DR_subfamily_A"/>
    <property type="match status" value="1"/>
</dbReference>
<dbReference type="GO" id="GO:0016887">
    <property type="term" value="F:ATP hydrolysis activity"/>
    <property type="evidence" value="ECO:0007669"/>
    <property type="project" value="InterPro"/>
</dbReference>
<keyword evidence="3" id="KW-0547">Nucleotide-binding</keyword>
<evidence type="ECO:0000256" key="1">
    <source>
        <dbReference type="ARBA" id="ARBA00004202"/>
    </source>
</evidence>
<keyword evidence="4 8" id="KW-0067">ATP-binding</keyword>
<dbReference type="Proteomes" id="UP000199393">
    <property type="component" value="Chromosome I"/>
</dbReference>
<accession>A0A1C3N8T6</accession>
<dbReference type="InterPro" id="IPR027417">
    <property type="entry name" value="P-loop_NTPase"/>
</dbReference>
<dbReference type="PANTHER" id="PTHR42711:SF19">
    <property type="entry name" value="DOXORUBICIN RESISTANCE ATP-BINDING PROTEIN DRRA"/>
    <property type="match status" value="1"/>
</dbReference>
<evidence type="ECO:0000313" key="9">
    <source>
        <dbReference type="Proteomes" id="UP000199393"/>
    </source>
</evidence>
<sequence>MDSGRQGVSLGDDGASSSGRSGIWPLPDTVGRMTGEHPALALRGLAKRFDGKVAVAGVDLDVPAGSFYGLLGPNGAGKTTTLSMAVGLLRPDHGQAWVLGHDVWADPVRAKQLLGVMPDGVRLFDRLSGAELLAYNGLLRGMDPAVVDQRAAELLDVLALGDAGRTLVVDYSAGMKKKIGLACALLHGPRLLVLDEPFEAVDPVSAALIRDILQRYVSGGGTVVFSSHVMEVVERLCSHVAILVEGTIKRVGTIGEVRGERSLEDVFVEVVGGRVATGEELAWLSN</sequence>
<dbReference type="InterPro" id="IPR017871">
    <property type="entry name" value="ABC_transporter-like_CS"/>
</dbReference>
<dbReference type="GO" id="GO:0046677">
    <property type="term" value="P:response to antibiotic"/>
    <property type="evidence" value="ECO:0007669"/>
    <property type="project" value="UniProtKB-KW"/>
</dbReference>
<dbReference type="PROSITE" id="PS50893">
    <property type="entry name" value="ABC_TRANSPORTER_2"/>
    <property type="match status" value="1"/>
</dbReference>
<dbReference type="PATRIC" id="fig|307121.4.peg.4648"/>
<evidence type="ECO:0000256" key="6">
    <source>
        <dbReference type="SAM" id="MobiDB-lite"/>
    </source>
</evidence>
<dbReference type="EMBL" id="LT598496">
    <property type="protein sequence ID" value="SBV28988.1"/>
    <property type="molecule type" value="Genomic_DNA"/>
</dbReference>
<feature type="region of interest" description="Disordered" evidence="6">
    <location>
        <begin position="1"/>
        <end position="30"/>
    </location>
</feature>
<feature type="compositionally biased region" description="Low complexity" evidence="6">
    <location>
        <begin position="7"/>
        <end position="22"/>
    </location>
</feature>
<evidence type="ECO:0000256" key="4">
    <source>
        <dbReference type="ARBA" id="ARBA00022840"/>
    </source>
</evidence>
<dbReference type="InterPro" id="IPR003593">
    <property type="entry name" value="AAA+_ATPase"/>
</dbReference>
<gene>
    <name evidence="8" type="ORF">GA0070620_4547</name>
</gene>
<reference evidence="9" key="1">
    <citation type="submission" date="2016-06" db="EMBL/GenBank/DDBJ databases">
        <authorList>
            <person name="Varghese N."/>
        </authorList>
    </citation>
    <scope>NUCLEOTIDE SEQUENCE [LARGE SCALE GENOMIC DNA]</scope>
    <source>
        <strain evidence="9">DSM 45344</strain>
    </source>
</reference>
<dbReference type="STRING" id="307121.GA0070620_4547"/>
<dbReference type="InterPro" id="IPR050763">
    <property type="entry name" value="ABC_transporter_ATP-binding"/>
</dbReference>
<dbReference type="InterPro" id="IPR003439">
    <property type="entry name" value="ABC_transporter-like_ATP-bd"/>
</dbReference>
<dbReference type="PANTHER" id="PTHR42711">
    <property type="entry name" value="ABC TRANSPORTER ATP-BINDING PROTEIN"/>
    <property type="match status" value="1"/>
</dbReference>
<dbReference type="GO" id="GO:0005524">
    <property type="term" value="F:ATP binding"/>
    <property type="evidence" value="ECO:0007669"/>
    <property type="project" value="UniProtKB-KW"/>
</dbReference>
<dbReference type="PROSITE" id="PS00211">
    <property type="entry name" value="ABC_TRANSPORTER_1"/>
    <property type="match status" value="1"/>
</dbReference>